<feature type="region of interest" description="Disordered" evidence="7">
    <location>
        <begin position="308"/>
        <end position="327"/>
    </location>
</feature>
<proteinExistence type="inferred from homology"/>
<protein>
    <submittedName>
        <fullName evidence="8">Transcription factor IIF subunit tfg1</fullName>
    </submittedName>
</protein>
<dbReference type="InterPro" id="IPR011039">
    <property type="entry name" value="TFIIF_interaction"/>
</dbReference>
<feature type="compositionally biased region" description="Basic residues" evidence="7">
    <location>
        <begin position="406"/>
        <end position="416"/>
    </location>
</feature>
<feature type="region of interest" description="Disordered" evidence="7">
    <location>
        <begin position="159"/>
        <end position="199"/>
    </location>
</feature>
<dbReference type="Proteomes" id="UP001337655">
    <property type="component" value="Unassembled WGS sequence"/>
</dbReference>
<feature type="region of interest" description="Disordered" evidence="7">
    <location>
        <begin position="641"/>
        <end position="668"/>
    </location>
</feature>
<feature type="compositionally biased region" description="Low complexity" evidence="7">
    <location>
        <begin position="60"/>
        <end position="72"/>
    </location>
</feature>
<feature type="compositionally biased region" description="Basic and acidic residues" evidence="7">
    <location>
        <begin position="311"/>
        <end position="327"/>
    </location>
</feature>
<feature type="region of interest" description="Disordered" evidence="7">
    <location>
        <begin position="374"/>
        <end position="603"/>
    </location>
</feature>
<dbReference type="GeneID" id="89926711"/>
<dbReference type="PANTHER" id="PTHR13011:SF0">
    <property type="entry name" value="GENERAL TRANSCRIPTION FACTOR IIF SUBUNIT 1"/>
    <property type="match status" value="1"/>
</dbReference>
<keyword evidence="9" id="KW-1185">Reference proteome</keyword>
<feature type="compositionally biased region" description="Polar residues" evidence="7">
    <location>
        <begin position="576"/>
        <end position="595"/>
    </location>
</feature>
<dbReference type="GO" id="GO:0003677">
    <property type="term" value="F:DNA binding"/>
    <property type="evidence" value="ECO:0007669"/>
    <property type="project" value="UniProtKB-KW"/>
</dbReference>
<dbReference type="SUPFAM" id="SSF50916">
    <property type="entry name" value="Rap30/74 interaction domains"/>
    <property type="match status" value="1"/>
</dbReference>
<evidence type="ECO:0000313" key="9">
    <source>
        <dbReference type="Proteomes" id="UP001337655"/>
    </source>
</evidence>
<evidence type="ECO:0000256" key="2">
    <source>
        <dbReference type="ARBA" id="ARBA00005249"/>
    </source>
</evidence>
<evidence type="ECO:0000313" key="8">
    <source>
        <dbReference type="EMBL" id="KAK5169394.1"/>
    </source>
</evidence>
<dbReference type="EMBL" id="JAVRRT010000008">
    <property type="protein sequence ID" value="KAK5169394.1"/>
    <property type="molecule type" value="Genomic_DNA"/>
</dbReference>
<feature type="compositionally biased region" description="Low complexity" evidence="7">
    <location>
        <begin position="1"/>
        <end position="24"/>
    </location>
</feature>
<dbReference type="AlphaFoldDB" id="A0AAV9P8A0"/>
<evidence type="ECO:0000256" key="3">
    <source>
        <dbReference type="ARBA" id="ARBA00023015"/>
    </source>
</evidence>
<dbReference type="GO" id="GO:0032968">
    <property type="term" value="P:positive regulation of transcription elongation by RNA polymerase II"/>
    <property type="evidence" value="ECO:0007669"/>
    <property type="project" value="InterPro"/>
</dbReference>
<feature type="compositionally biased region" description="Basic and acidic residues" evidence="7">
    <location>
        <begin position="417"/>
        <end position="434"/>
    </location>
</feature>
<comment type="subcellular location">
    <subcellularLocation>
        <location evidence="1">Nucleus</location>
    </subcellularLocation>
</comment>
<dbReference type="GO" id="GO:0005674">
    <property type="term" value="C:transcription factor TFIIF complex"/>
    <property type="evidence" value="ECO:0007669"/>
    <property type="project" value="TreeGrafter"/>
</dbReference>
<dbReference type="RefSeq" id="XP_064658740.1">
    <property type="nucleotide sequence ID" value="XM_064802615.1"/>
</dbReference>
<organism evidence="8 9">
    <name type="scientific">Saxophila tyrrhenica</name>
    <dbReference type="NCBI Taxonomy" id="1690608"/>
    <lineage>
        <taxon>Eukaryota</taxon>
        <taxon>Fungi</taxon>
        <taxon>Dikarya</taxon>
        <taxon>Ascomycota</taxon>
        <taxon>Pezizomycotina</taxon>
        <taxon>Dothideomycetes</taxon>
        <taxon>Dothideomycetidae</taxon>
        <taxon>Mycosphaerellales</taxon>
        <taxon>Extremaceae</taxon>
        <taxon>Saxophila</taxon>
    </lineage>
</organism>
<sequence length="668" mass="74459">MSASPAGGPTGPSSTTPSAGGPAPVARKKPNVSIFTPKRKPVVKKPAPGQSGGTQSQPINGAATGQQQAANGVKQEPAVKDYSEYPIYVSKNMIDEGLHYHTMKLKSREDKTINPYDVSQFPRPVRLHRRMARDKRALGEQLEAASGVDDKERELMSAKRAERQAEREANQALIAPTGGDAKKSTKKKPQKKVEDVYYDENNPKHRARAQLRYEEARPWHLEDFESKNIWVGSYEEPLADRSVMFEIGTEGFRMVPVEKWYTFTQTNRFEVMDSDAVEKHMGQKLKAPRWFLGTQMANDEARKQAAYQAREQQRIKRRGSEDEEMPIKREEYQADVDEIDFEFEGEFQDDDEGMIYGDQDEDAKEIERRIREEMRSANLAGSGLKDIDKDYDEEEAEEKRKEQERKRKQKRMRKQLIKKERKNEYDSDSDRGEFSESEESEDSEEERERLEEERKAEEARKLNDEKSGASTKGTNTPTGRSEKRDQSRLGASLKRPGSPDLSELSGNESSRKKAKGVNGRAVSSAANGARSLSPDTTKPKRASGYGSGSDTDTSRAGRPKINLKSGAVGSPVEGSRTASRVASPSHPASRTQSPSREPFPTLEEVRAAIPATGIDLKELVRVFRARVGNANQAAFIGLVKQAGKQDPASKKIVPKEGPSSGATYNSAS</sequence>
<keyword evidence="3" id="KW-0805">Transcription regulation</keyword>
<feature type="compositionally biased region" description="Basic and acidic residues" evidence="7">
    <location>
        <begin position="446"/>
        <end position="467"/>
    </location>
</feature>
<gene>
    <name evidence="8" type="primary">TFG1</name>
    <name evidence="8" type="ORF">LTR77_005369</name>
</gene>
<evidence type="ECO:0000256" key="1">
    <source>
        <dbReference type="ARBA" id="ARBA00004123"/>
    </source>
</evidence>
<dbReference type="GO" id="GO:0006367">
    <property type="term" value="P:transcription initiation at RNA polymerase II promoter"/>
    <property type="evidence" value="ECO:0007669"/>
    <property type="project" value="InterPro"/>
</dbReference>
<reference evidence="8 9" key="1">
    <citation type="submission" date="2023-08" db="EMBL/GenBank/DDBJ databases">
        <title>Black Yeasts Isolated from many extreme environments.</title>
        <authorList>
            <person name="Coleine C."/>
            <person name="Stajich J.E."/>
            <person name="Selbmann L."/>
        </authorList>
    </citation>
    <scope>NUCLEOTIDE SEQUENCE [LARGE SCALE GENOMIC DNA]</scope>
    <source>
        <strain evidence="8 9">CCFEE 5935</strain>
    </source>
</reference>
<feature type="compositionally biased region" description="Polar residues" evidence="7">
    <location>
        <begin position="468"/>
        <end position="479"/>
    </location>
</feature>
<dbReference type="InterPro" id="IPR008851">
    <property type="entry name" value="TFIIF-alpha"/>
</dbReference>
<feature type="compositionally biased region" description="Acidic residues" evidence="7">
    <location>
        <begin position="435"/>
        <end position="445"/>
    </location>
</feature>
<evidence type="ECO:0000256" key="5">
    <source>
        <dbReference type="ARBA" id="ARBA00023163"/>
    </source>
</evidence>
<keyword evidence="6" id="KW-0539">Nucleus</keyword>
<name>A0AAV9P8A0_9PEZI</name>
<feature type="region of interest" description="Disordered" evidence="7">
    <location>
        <begin position="1"/>
        <end position="77"/>
    </location>
</feature>
<dbReference type="PANTHER" id="PTHR13011">
    <property type="entry name" value="TFIIF-ALPHA"/>
    <property type="match status" value="1"/>
</dbReference>
<evidence type="ECO:0000256" key="7">
    <source>
        <dbReference type="SAM" id="MobiDB-lite"/>
    </source>
</evidence>
<dbReference type="GO" id="GO:0016251">
    <property type="term" value="F:RNA polymerase II general transcription initiation factor activity"/>
    <property type="evidence" value="ECO:0007669"/>
    <property type="project" value="TreeGrafter"/>
</dbReference>
<comment type="similarity">
    <text evidence="2">Belongs to the TFIIF alpha subunit family.</text>
</comment>
<dbReference type="GO" id="GO:0001096">
    <property type="term" value="F:TFIIF-class transcription factor complex binding"/>
    <property type="evidence" value="ECO:0007669"/>
    <property type="project" value="TreeGrafter"/>
</dbReference>
<keyword evidence="4" id="KW-0238">DNA-binding</keyword>
<keyword evidence="5" id="KW-0804">Transcription</keyword>
<evidence type="ECO:0000256" key="4">
    <source>
        <dbReference type="ARBA" id="ARBA00023125"/>
    </source>
</evidence>
<feature type="compositionally biased region" description="Basic and acidic residues" evidence="7">
    <location>
        <begin position="159"/>
        <end position="169"/>
    </location>
</feature>
<comment type="caution">
    <text evidence="8">The sequence shown here is derived from an EMBL/GenBank/DDBJ whole genome shotgun (WGS) entry which is preliminary data.</text>
</comment>
<evidence type="ECO:0000256" key="6">
    <source>
        <dbReference type="ARBA" id="ARBA00023242"/>
    </source>
</evidence>
<accession>A0AAV9P8A0</accession>